<proteinExistence type="predicted"/>
<feature type="transmembrane region" description="Helical" evidence="5">
    <location>
        <begin position="153"/>
        <end position="175"/>
    </location>
</feature>
<dbReference type="PANTHER" id="PTHR23508">
    <property type="entry name" value="CARBOXYLIC ACID TRANSPORTER PROTEIN HOMOLOG"/>
    <property type="match status" value="1"/>
</dbReference>
<keyword evidence="3 5" id="KW-1133">Transmembrane helix</keyword>
<evidence type="ECO:0000256" key="5">
    <source>
        <dbReference type="SAM" id="Phobius"/>
    </source>
</evidence>
<protein>
    <submittedName>
        <fullName evidence="7">MFS transporter</fullName>
    </submittedName>
</protein>
<dbReference type="GO" id="GO:0005886">
    <property type="term" value="C:plasma membrane"/>
    <property type="evidence" value="ECO:0007669"/>
    <property type="project" value="UniProtKB-SubCell"/>
</dbReference>
<dbReference type="RefSeq" id="WP_139096105.1">
    <property type="nucleotide sequence ID" value="NZ_VDFW01000005.1"/>
</dbReference>
<feature type="transmembrane region" description="Helical" evidence="5">
    <location>
        <begin position="181"/>
        <end position="202"/>
    </location>
</feature>
<evidence type="ECO:0000256" key="3">
    <source>
        <dbReference type="ARBA" id="ARBA00022989"/>
    </source>
</evidence>
<keyword evidence="2 5" id="KW-0812">Transmembrane</keyword>
<feature type="transmembrane region" description="Helical" evidence="5">
    <location>
        <begin position="23"/>
        <end position="45"/>
    </location>
</feature>
<feature type="transmembrane region" description="Helical" evidence="5">
    <location>
        <begin position="345"/>
        <end position="367"/>
    </location>
</feature>
<keyword evidence="8" id="KW-1185">Reference proteome</keyword>
<dbReference type="GO" id="GO:0046943">
    <property type="term" value="F:carboxylic acid transmembrane transporter activity"/>
    <property type="evidence" value="ECO:0007669"/>
    <property type="project" value="TreeGrafter"/>
</dbReference>
<sequence length="436" mass="46371">MSTLKTPASTGGITGVRQATGRILFFAFLGTLFDGAELNLVGYPLSYLSESLHVSTIQIVQVSTLQGFASIAGGILCGWLGDLIGRRWTYTGSVLIFGIAALLGGLAPNYTLFLITRLLAGIGMGGLFGLSFSMFAECWKTAKRGMMGGSIQAMYFVGQIVTEGVIYFCIVRFGTHNGWRAGYVLIGAVTLVIGLASAFLLPESEQWRTYQRALARGRVPEHLRRTKVPLLDLFRGGYAGGTIVFMALATALFLTTNSLISYLSTFLIKVQKVPLGTASLIVLLGLVVTAITYPVTGILSDVLRRKWAFFASALFGIIGFTWFLILVTSHSARIGTDFWASPAFWALMLCAGASGGFGVLGIWMAEFFPTRLRSSGSNLSYYAGRGFGAGLFPLVALSIAGSVPLALAFGIVGPVAGAVLALVAPDSTGRRIEAIE</sequence>
<dbReference type="PANTHER" id="PTHR23508:SF10">
    <property type="entry name" value="CARBOXYLIC ACID TRANSPORTER PROTEIN HOMOLOG"/>
    <property type="match status" value="1"/>
</dbReference>
<evidence type="ECO:0000259" key="6">
    <source>
        <dbReference type="PROSITE" id="PS50850"/>
    </source>
</evidence>
<feature type="transmembrane region" description="Helical" evidence="5">
    <location>
        <begin position="379"/>
        <end position="399"/>
    </location>
</feature>
<feature type="transmembrane region" description="Helical" evidence="5">
    <location>
        <begin position="275"/>
        <end position="295"/>
    </location>
</feature>
<feature type="transmembrane region" description="Helical" evidence="5">
    <location>
        <begin position="57"/>
        <end position="81"/>
    </location>
</feature>
<gene>
    <name evidence="7" type="ORF">FG385_08720</name>
</gene>
<name>A0A5C4M4Z1_9PSEU</name>
<dbReference type="Gene3D" id="1.20.1250.20">
    <property type="entry name" value="MFS general substrate transporter like domains"/>
    <property type="match status" value="1"/>
</dbReference>
<feature type="transmembrane region" description="Helical" evidence="5">
    <location>
        <begin position="307"/>
        <end position="325"/>
    </location>
</feature>
<dbReference type="InterPro" id="IPR020846">
    <property type="entry name" value="MFS_dom"/>
</dbReference>
<evidence type="ECO:0000256" key="1">
    <source>
        <dbReference type="ARBA" id="ARBA00004651"/>
    </source>
</evidence>
<dbReference type="InterPro" id="IPR011701">
    <property type="entry name" value="MFS"/>
</dbReference>
<evidence type="ECO:0000313" key="8">
    <source>
        <dbReference type="Proteomes" id="UP000305546"/>
    </source>
</evidence>
<comment type="subcellular location">
    <subcellularLocation>
        <location evidence="1">Cell membrane</location>
        <topology evidence="1">Multi-pass membrane protein</topology>
    </subcellularLocation>
</comment>
<evidence type="ECO:0000256" key="4">
    <source>
        <dbReference type="ARBA" id="ARBA00023136"/>
    </source>
</evidence>
<dbReference type="SUPFAM" id="SSF103473">
    <property type="entry name" value="MFS general substrate transporter"/>
    <property type="match status" value="1"/>
</dbReference>
<feature type="transmembrane region" description="Helical" evidence="5">
    <location>
        <begin position="88"/>
        <end position="106"/>
    </location>
</feature>
<evidence type="ECO:0000256" key="2">
    <source>
        <dbReference type="ARBA" id="ARBA00022692"/>
    </source>
</evidence>
<dbReference type="PROSITE" id="PS50850">
    <property type="entry name" value="MFS"/>
    <property type="match status" value="1"/>
</dbReference>
<reference evidence="7 8" key="1">
    <citation type="submission" date="2019-06" db="EMBL/GenBank/DDBJ databases">
        <title>Amycolatopsis alkalitolerans sp. nov., isolated from Gastrodia elata Blume.</title>
        <authorList>
            <person name="Narsing Rao M.P."/>
            <person name="Li W.J."/>
        </authorList>
    </citation>
    <scope>NUCLEOTIDE SEQUENCE [LARGE SCALE GENOMIC DNA]</scope>
    <source>
        <strain evidence="7 8">SYSUP0005</strain>
    </source>
</reference>
<evidence type="ECO:0000313" key="7">
    <source>
        <dbReference type="EMBL" id="TNC27782.1"/>
    </source>
</evidence>
<comment type="caution">
    <text evidence="7">The sequence shown here is derived from an EMBL/GenBank/DDBJ whole genome shotgun (WGS) entry which is preliminary data.</text>
</comment>
<feature type="transmembrane region" description="Helical" evidence="5">
    <location>
        <begin position="112"/>
        <end position="132"/>
    </location>
</feature>
<feature type="transmembrane region" description="Helical" evidence="5">
    <location>
        <begin position="405"/>
        <end position="424"/>
    </location>
</feature>
<feature type="transmembrane region" description="Helical" evidence="5">
    <location>
        <begin position="233"/>
        <end position="255"/>
    </location>
</feature>
<dbReference type="Pfam" id="PF07690">
    <property type="entry name" value="MFS_1"/>
    <property type="match status" value="1"/>
</dbReference>
<dbReference type="InterPro" id="IPR036259">
    <property type="entry name" value="MFS_trans_sf"/>
</dbReference>
<dbReference type="OrthoDB" id="9784658at2"/>
<dbReference type="Proteomes" id="UP000305546">
    <property type="component" value="Unassembled WGS sequence"/>
</dbReference>
<dbReference type="AlphaFoldDB" id="A0A5C4M4Z1"/>
<keyword evidence="4 5" id="KW-0472">Membrane</keyword>
<dbReference type="EMBL" id="VDFW01000005">
    <property type="protein sequence ID" value="TNC27782.1"/>
    <property type="molecule type" value="Genomic_DNA"/>
</dbReference>
<feature type="domain" description="Major facilitator superfamily (MFS) profile" evidence="6">
    <location>
        <begin position="23"/>
        <end position="428"/>
    </location>
</feature>
<organism evidence="7 8">
    <name type="scientific">Amycolatopsis alkalitolerans</name>
    <dbReference type="NCBI Taxonomy" id="2547244"/>
    <lineage>
        <taxon>Bacteria</taxon>
        <taxon>Bacillati</taxon>
        <taxon>Actinomycetota</taxon>
        <taxon>Actinomycetes</taxon>
        <taxon>Pseudonocardiales</taxon>
        <taxon>Pseudonocardiaceae</taxon>
        <taxon>Amycolatopsis</taxon>
    </lineage>
</organism>
<accession>A0A5C4M4Z1</accession>